<dbReference type="KEGG" id="tig:THII_2312"/>
<keyword evidence="4" id="KW-0575">Peroxidase</keyword>
<feature type="domain" description="Thioredoxin" evidence="14">
    <location>
        <begin position="1"/>
        <end position="152"/>
    </location>
</feature>
<dbReference type="GO" id="GO:0045454">
    <property type="term" value="P:cell redox homeostasis"/>
    <property type="evidence" value="ECO:0007669"/>
    <property type="project" value="TreeGrafter"/>
</dbReference>
<dbReference type="GO" id="GO:0005737">
    <property type="term" value="C:cytoplasm"/>
    <property type="evidence" value="ECO:0007669"/>
    <property type="project" value="TreeGrafter"/>
</dbReference>
<evidence type="ECO:0000256" key="8">
    <source>
        <dbReference type="ARBA" id="ARBA00023284"/>
    </source>
</evidence>
<reference evidence="15 16" key="1">
    <citation type="journal article" date="2014" name="ISME J.">
        <title>Ecophysiology of Thioploca ingrica as revealed by the complete genome sequence supplemented with proteomic evidence.</title>
        <authorList>
            <person name="Kojima H."/>
            <person name="Ogura Y."/>
            <person name="Yamamoto N."/>
            <person name="Togashi T."/>
            <person name="Mori H."/>
            <person name="Watanabe T."/>
            <person name="Nemoto F."/>
            <person name="Kurokawa K."/>
            <person name="Hayashi T."/>
            <person name="Fukui M."/>
        </authorList>
    </citation>
    <scope>NUCLEOTIDE SEQUENCE [LARGE SCALE GENOMIC DNA]</scope>
</reference>
<dbReference type="Gene3D" id="3.40.30.10">
    <property type="entry name" value="Glutaredoxin"/>
    <property type="match status" value="1"/>
</dbReference>
<dbReference type="GO" id="GO:0034599">
    <property type="term" value="P:cellular response to oxidative stress"/>
    <property type="evidence" value="ECO:0007669"/>
    <property type="project" value="TreeGrafter"/>
</dbReference>
<comment type="subunit">
    <text evidence="2">Monomer.</text>
</comment>
<dbReference type="GO" id="GO:0008379">
    <property type="term" value="F:thioredoxin peroxidase activity"/>
    <property type="evidence" value="ECO:0007669"/>
    <property type="project" value="TreeGrafter"/>
</dbReference>
<protein>
    <recommendedName>
        <fullName evidence="3">thioredoxin-dependent peroxiredoxin</fullName>
        <ecNumber evidence="3">1.11.1.24</ecNumber>
    </recommendedName>
    <alternativeName>
        <fullName evidence="9">Thioredoxin peroxidase</fullName>
    </alternativeName>
    <alternativeName>
        <fullName evidence="11">Thioredoxin-dependent peroxiredoxin Bcp</fullName>
    </alternativeName>
</protein>
<evidence type="ECO:0000256" key="12">
    <source>
        <dbReference type="ARBA" id="ARBA00049091"/>
    </source>
</evidence>
<organism evidence="15 16">
    <name type="scientific">Thioploca ingrica</name>
    <dbReference type="NCBI Taxonomy" id="40754"/>
    <lineage>
        <taxon>Bacteria</taxon>
        <taxon>Pseudomonadati</taxon>
        <taxon>Pseudomonadota</taxon>
        <taxon>Gammaproteobacteria</taxon>
        <taxon>Thiotrichales</taxon>
        <taxon>Thiotrichaceae</taxon>
        <taxon>Thioploca</taxon>
    </lineage>
</organism>
<dbReference type="InterPro" id="IPR050924">
    <property type="entry name" value="Peroxiredoxin_BCP/PrxQ"/>
</dbReference>
<dbReference type="InterPro" id="IPR000866">
    <property type="entry name" value="AhpC/TSA"/>
</dbReference>
<dbReference type="Pfam" id="PF00578">
    <property type="entry name" value="AhpC-TSA"/>
    <property type="match status" value="1"/>
</dbReference>
<keyword evidence="5" id="KW-0049">Antioxidant</keyword>
<evidence type="ECO:0000313" key="15">
    <source>
        <dbReference type="EMBL" id="BAP56609.1"/>
    </source>
</evidence>
<evidence type="ECO:0000313" key="16">
    <source>
        <dbReference type="Proteomes" id="UP000031623"/>
    </source>
</evidence>
<keyword evidence="7" id="KW-1015">Disulfide bond</keyword>
<dbReference type="PANTHER" id="PTHR42801:SF4">
    <property type="entry name" value="AHPC_TSA FAMILY PROTEIN"/>
    <property type="match status" value="1"/>
</dbReference>
<dbReference type="CDD" id="cd03017">
    <property type="entry name" value="PRX_BCP"/>
    <property type="match status" value="1"/>
</dbReference>
<dbReference type="STRING" id="40754.THII_2312"/>
<accession>A0A090AH88</accession>
<evidence type="ECO:0000256" key="5">
    <source>
        <dbReference type="ARBA" id="ARBA00022862"/>
    </source>
</evidence>
<evidence type="ECO:0000256" key="4">
    <source>
        <dbReference type="ARBA" id="ARBA00022559"/>
    </source>
</evidence>
<keyword evidence="6" id="KW-0560">Oxidoreductase</keyword>
<name>A0A090AH88_9GAMM</name>
<dbReference type="InterPro" id="IPR013766">
    <property type="entry name" value="Thioredoxin_domain"/>
</dbReference>
<keyword evidence="8" id="KW-0676">Redox-active center</keyword>
<evidence type="ECO:0000256" key="3">
    <source>
        <dbReference type="ARBA" id="ARBA00013017"/>
    </source>
</evidence>
<sequence>MKIGDPLPHITLPATGNKMITLSAQVGQPLVLYFYPRDDTPGCTQEGQDFRDNYNAFQATHTLIFGVSRDSVKQHEQFKTKYQFPFDLLADENEQLCQLFEVIKLKNQFGKSVSGIERSTFLFDQAGILRYEWRQVKVAGHVQAVLEAIDKL</sequence>
<evidence type="ECO:0000256" key="6">
    <source>
        <dbReference type="ARBA" id="ARBA00023002"/>
    </source>
</evidence>
<evidence type="ECO:0000256" key="2">
    <source>
        <dbReference type="ARBA" id="ARBA00011245"/>
    </source>
</evidence>
<dbReference type="EMBL" id="AP014633">
    <property type="protein sequence ID" value="BAP56609.1"/>
    <property type="molecule type" value="Genomic_DNA"/>
</dbReference>
<evidence type="ECO:0000256" key="13">
    <source>
        <dbReference type="PIRSR" id="PIRSR000239-1"/>
    </source>
</evidence>
<dbReference type="FunFam" id="3.40.30.10:FF:000007">
    <property type="entry name" value="Thioredoxin-dependent thiol peroxidase"/>
    <property type="match status" value="1"/>
</dbReference>
<comment type="catalytic activity">
    <reaction evidence="12">
        <text>a hydroperoxide + [thioredoxin]-dithiol = an alcohol + [thioredoxin]-disulfide + H2O</text>
        <dbReference type="Rhea" id="RHEA:62620"/>
        <dbReference type="Rhea" id="RHEA-COMP:10698"/>
        <dbReference type="Rhea" id="RHEA-COMP:10700"/>
        <dbReference type="ChEBI" id="CHEBI:15377"/>
        <dbReference type="ChEBI" id="CHEBI:29950"/>
        <dbReference type="ChEBI" id="CHEBI:30879"/>
        <dbReference type="ChEBI" id="CHEBI:35924"/>
        <dbReference type="ChEBI" id="CHEBI:50058"/>
        <dbReference type="EC" id="1.11.1.24"/>
    </reaction>
</comment>
<evidence type="ECO:0000256" key="11">
    <source>
        <dbReference type="ARBA" id="ARBA00042639"/>
    </source>
</evidence>
<dbReference type="InterPro" id="IPR036249">
    <property type="entry name" value="Thioredoxin-like_sf"/>
</dbReference>
<comment type="similarity">
    <text evidence="10">Belongs to the peroxiredoxin family. BCP/PrxQ subfamily.</text>
</comment>
<dbReference type="HOGENOM" id="CLU_042529_14_1_6"/>
<evidence type="ECO:0000256" key="10">
    <source>
        <dbReference type="ARBA" id="ARBA00038489"/>
    </source>
</evidence>
<evidence type="ECO:0000259" key="14">
    <source>
        <dbReference type="PROSITE" id="PS51352"/>
    </source>
</evidence>
<evidence type="ECO:0000256" key="1">
    <source>
        <dbReference type="ARBA" id="ARBA00003330"/>
    </source>
</evidence>
<dbReference type="PROSITE" id="PS51352">
    <property type="entry name" value="THIOREDOXIN_2"/>
    <property type="match status" value="1"/>
</dbReference>
<evidence type="ECO:0000256" key="7">
    <source>
        <dbReference type="ARBA" id="ARBA00023157"/>
    </source>
</evidence>
<feature type="active site" description="Cysteine sulfenic acid (-SOH) intermediate; for peroxidase activity" evidence="13">
    <location>
        <position position="43"/>
    </location>
</feature>
<proteinExistence type="inferred from homology"/>
<dbReference type="AlphaFoldDB" id="A0A090AH88"/>
<dbReference type="SUPFAM" id="SSF52833">
    <property type="entry name" value="Thioredoxin-like"/>
    <property type="match status" value="1"/>
</dbReference>
<dbReference type="InterPro" id="IPR024706">
    <property type="entry name" value="Peroxiredoxin_AhpC-typ"/>
</dbReference>
<dbReference type="Proteomes" id="UP000031623">
    <property type="component" value="Chromosome"/>
</dbReference>
<gene>
    <name evidence="15" type="ORF">THII_2312</name>
</gene>
<keyword evidence="16" id="KW-1185">Reference proteome</keyword>
<dbReference type="PIRSF" id="PIRSF000239">
    <property type="entry name" value="AHPC"/>
    <property type="match status" value="1"/>
</dbReference>
<evidence type="ECO:0000256" key="9">
    <source>
        <dbReference type="ARBA" id="ARBA00032824"/>
    </source>
</evidence>
<comment type="function">
    <text evidence="1">Thiol-specific peroxidase that catalyzes the reduction of hydrogen peroxide and organic hydroperoxides to water and alcohols, respectively. Plays a role in cell protection against oxidative stress by detoxifying peroxides and as sensor of hydrogen peroxide-mediated signaling events.</text>
</comment>
<dbReference type="EC" id="1.11.1.24" evidence="3"/>
<dbReference type="PANTHER" id="PTHR42801">
    <property type="entry name" value="THIOREDOXIN-DEPENDENT PEROXIDE REDUCTASE"/>
    <property type="match status" value="1"/>
</dbReference>